<dbReference type="Gene3D" id="3.30.70.270">
    <property type="match status" value="1"/>
</dbReference>
<protein>
    <submittedName>
        <fullName evidence="2">Diguanylate cyclase</fullName>
    </submittedName>
</protein>
<dbReference type="RefSeq" id="WP_011993455.1">
    <property type="nucleotide sequence ID" value="NC_009718.1"/>
</dbReference>
<dbReference type="HOGENOM" id="CLU_006091_0_0_0"/>
<dbReference type="Pfam" id="PF00990">
    <property type="entry name" value="GGDEF"/>
    <property type="match status" value="1"/>
</dbReference>
<evidence type="ECO:0000313" key="2">
    <source>
        <dbReference type="EMBL" id="ABS60133.1"/>
    </source>
</evidence>
<reference evidence="2 3" key="1">
    <citation type="submission" date="2007-07" db="EMBL/GenBank/DDBJ databases">
        <title>Complete sequence of Fervidobacterium nodosum Rt17-B1.</title>
        <authorList>
            <consortium name="US DOE Joint Genome Institute"/>
            <person name="Copeland A."/>
            <person name="Lucas S."/>
            <person name="Lapidus A."/>
            <person name="Barry K."/>
            <person name="Glavina del Rio T."/>
            <person name="Dalin E."/>
            <person name="Tice H."/>
            <person name="Pitluck S."/>
            <person name="Saunders E."/>
            <person name="Brettin T."/>
            <person name="Bruce D."/>
            <person name="Detter J.C."/>
            <person name="Han C."/>
            <person name="Schmutz J."/>
            <person name="Larimer F."/>
            <person name="Land M."/>
            <person name="Hauser L."/>
            <person name="Kyrpides N."/>
            <person name="Mikhailova N."/>
            <person name="Nelson K."/>
            <person name="Gogarten J.P."/>
            <person name="Noll K."/>
            <person name="Richardson P."/>
        </authorList>
    </citation>
    <scope>NUCLEOTIDE SEQUENCE [LARGE SCALE GENOMIC DNA]</scope>
    <source>
        <strain evidence="3">ATCC 35602 / DSM 5306 / Rt17-B1</strain>
    </source>
</reference>
<keyword evidence="3" id="KW-1185">Reference proteome</keyword>
<dbReference type="EMBL" id="CP000771">
    <property type="protein sequence ID" value="ABS60133.1"/>
    <property type="molecule type" value="Genomic_DNA"/>
</dbReference>
<dbReference type="FunFam" id="3.30.70.270:FF:000001">
    <property type="entry name" value="Diguanylate cyclase domain protein"/>
    <property type="match status" value="1"/>
</dbReference>
<dbReference type="SUPFAM" id="SSF55073">
    <property type="entry name" value="Nucleotide cyclase"/>
    <property type="match status" value="1"/>
</dbReference>
<dbReference type="OrthoDB" id="38958at2"/>
<proteinExistence type="predicted"/>
<evidence type="ECO:0000259" key="1">
    <source>
        <dbReference type="PROSITE" id="PS50887"/>
    </source>
</evidence>
<dbReference type="STRING" id="381764.Fnod_0267"/>
<reference evidence="2 3" key="2">
    <citation type="journal article" date="2009" name="Proc. Natl. Acad. Sci. U.S.A.">
        <title>On the chimeric nature, thermophilic origin, and phylogenetic placement of the Thermotogales.</title>
        <authorList>
            <person name="Zhaxybayeva O."/>
            <person name="Swithers K.S."/>
            <person name="Lapierre P."/>
            <person name="Fournier G.P."/>
            <person name="Bickhart D.M."/>
            <person name="DeBoy R.T."/>
            <person name="Nelson K.E."/>
            <person name="Nesbo C.L."/>
            <person name="Doolittle W.F."/>
            <person name="Gogarten J.P."/>
            <person name="Noll K.M."/>
        </authorList>
    </citation>
    <scope>NUCLEOTIDE SEQUENCE [LARGE SCALE GENOMIC DNA]</scope>
    <source>
        <strain evidence="3">ATCC 35602 / DSM 5306 / Rt17-B1</strain>
    </source>
</reference>
<sequence>MLNFEVLEFLVETYWSKDYIVEQDGKRKLAKFVKEGLITRPEEAVLKSELAKNIQGIIVPESFVFEKSTILIYDIDNIKYYSKFDEEMKKLVSLFLLNVVRNILHIPKLYVPVLGFMDIVKVGTDILLFLPFVQDYKKLIDLNVQEKEIQYFIAPEVIQNSLVIDSSTIYVFGKVIETVTEDETIKELSFEMTKEEPSLRKIKEDIPYFTISRKKRTLALKRIVRDEESEILKFIEDESADGNFLGVVGSQRIGKTTIIENIENTLREKGIPFLHAMSGSDIIAQTLQLVSDIIPSELLNELSKCIEKTCKIDTISIAVVQALENLNKVVIFVDDYHEVHETLKSFLKKISDLSKSKKIKIIAFSVEDFEEFEKRIYISPFTVEQVKNLLEVSFNTVHEINILSNWLTIVSNGLPGVVVEYLRYLYENDVLYFKGNELMYDLDKLAEIEMKDVFEKKIESLSNEERYIAILGQKFTKDEIKMLSDKIGKEIDISKFVSEGIIYKEYDKYRFTLRQYWELLYNSIPLQKRIEFHKFFAEKSNDIFKKAWHLEMVGNKVSAATVYLKYIRELLNYYASPSLVKSVIRKVKEIIGNRISYALIKFEVELLTRTEEMEELKSLNIPETRLYSYHLAKKFFFSYDEKMTYEILKRFPNAYGKIGELRKKLLFLRAEYEITKKRSDYFQKATAIVSELKENNPIHADILVDVYFFTARVLSGNPQKALQYLKKAETIALDYNFAHKLPSIYNNMAIESSNMHISMAYLKRSVDIANNIGLPAKGYLAQLNILYHQLYAGKINDFINGISSIKPRIELLGLTHEIVYANSLEAYYHAYNFEIEEALEHITEIEKLTNETYDAEKIFLNVLVRNFESVKKLISEIEISKLDEENLNVLEIIKKFESNEFGIMWEKYINRGGKVFREEMCAVFGDKLVKLTPELFRKELEYLENRFTLDGSLLSLALVYEGYGHYYKGIGKIYKANVYYSKAITIYKDIGLIKAADSLSKMYDISTSTESLKEIEDTRSLLLDVLTSLKVVDPKTDPQVLMDYFVSKVLSVFPVKNVYFKIYDSVLDKTFESGIGDFKKYDMDYISVSPLEIYLLDNFDPKSHYEIYASNPDVSFSEELKQKLISKIEIIEYGFVAVFKSFLTRMRSYVDPLTKLFTRYYFAELLSQYFENAVNQKDSLAIVMCDIDNFKKINDTYGHLTGDKVLKTIAKILRDNVRTTDIVGRFGGEEFIMAFPSTDSEEVVLILERLRRLIKDVQEFPFKLTLSFGVVSYPQDTENIIIKAPEDLIRLADTALYHAKNTGKDKIVVYSEGMTGGLHA</sequence>
<dbReference type="NCBIfam" id="TIGR00254">
    <property type="entry name" value="GGDEF"/>
    <property type="match status" value="1"/>
</dbReference>
<dbReference type="InterPro" id="IPR029787">
    <property type="entry name" value="Nucleotide_cyclase"/>
</dbReference>
<dbReference type="InterPro" id="IPR050469">
    <property type="entry name" value="Diguanylate_Cyclase"/>
</dbReference>
<evidence type="ECO:0000313" key="3">
    <source>
        <dbReference type="Proteomes" id="UP000002415"/>
    </source>
</evidence>
<dbReference type="SMART" id="SM00267">
    <property type="entry name" value="GGDEF"/>
    <property type="match status" value="1"/>
</dbReference>
<dbReference type="eggNOG" id="COG3706">
    <property type="taxonomic scope" value="Bacteria"/>
</dbReference>
<accession>A7HJQ0</accession>
<dbReference type="Proteomes" id="UP000002415">
    <property type="component" value="Chromosome"/>
</dbReference>
<dbReference type="PANTHER" id="PTHR45138">
    <property type="entry name" value="REGULATORY COMPONENTS OF SENSORY TRANSDUCTION SYSTEM"/>
    <property type="match status" value="1"/>
</dbReference>
<organism evidence="2 3">
    <name type="scientific">Fervidobacterium nodosum (strain ATCC 35602 / DSM 5306 / Rt17-B1)</name>
    <dbReference type="NCBI Taxonomy" id="381764"/>
    <lineage>
        <taxon>Bacteria</taxon>
        <taxon>Thermotogati</taxon>
        <taxon>Thermotogota</taxon>
        <taxon>Thermotogae</taxon>
        <taxon>Thermotogales</taxon>
        <taxon>Fervidobacteriaceae</taxon>
        <taxon>Fervidobacterium</taxon>
    </lineage>
</organism>
<name>A7HJQ0_FERNB</name>
<dbReference type="SUPFAM" id="SSF52540">
    <property type="entry name" value="P-loop containing nucleoside triphosphate hydrolases"/>
    <property type="match status" value="1"/>
</dbReference>
<dbReference type="CDD" id="cd01949">
    <property type="entry name" value="GGDEF"/>
    <property type="match status" value="1"/>
</dbReference>
<dbReference type="Gene3D" id="3.40.50.300">
    <property type="entry name" value="P-loop containing nucleotide triphosphate hydrolases"/>
    <property type="match status" value="1"/>
</dbReference>
<dbReference type="InterPro" id="IPR043128">
    <property type="entry name" value="Rev_trsase/Diguanyl_cyclase"/>
</dbReference>
<dbReference type="InterPro" id="IPR000160">
    <property type="entry name" value="GGDEF_dom"/>
</dbReference>
<feature type="domain" description="GGDEF" evidence="1">
    <location>
        <begin position="1178"/>
        <end position="1312"/>
    </location>
</feature>
<dbReference type="PROSITE" id="PS50887">
    <property type="entry name" value="GGDEF"/>
    <property type="match status" value="1"/>
</dbReference>
<dbReference type="InterPro" id="IPR027417">
    <property type="entry name" value="P-loop_NTPase"/>
</dbReference>
<gene>
    <name evidence="2" type="ordered locus">Fnod_0267</name>
</gene>
<dbReference type="GO" id="GO:0052621">
    <property type="term" value="F:diguanylate cyclase activity"/>
    <property type="evidence" value="ECO:0007669"/>
    <property type="project" value="TreeGrafter"/>
</dbReference>
<dbReference type="KEGG" id="fno:Fnod_0267"/>
<dbReference type="PANTHER" id="PTHR45138:SF9">
    <property type="entry name" value="DIGUANYLATE CYCLASE DGCM-RELATED"/>
    <property type="match status" value="1"/>
</dbReference>